<feature type="region of interest" description="Disordered" evidence="6">
    <location>
        <begin position="1"/>
        <end position="49"/>
    </location>
</feature>
<dbReference type="SUPFAM" id="SSF51064">
    <property type="entry name" value="Head domain of nucleotide exchange factor GrpE"/>
    <property type="match status" value="1"/>
</dbReference>
<dbReference type="EMBL" id="JAVRIB010000003">
    <property type="protein sequence ID" value="MDT0634012.1"/>
    <property type="molecule type" value="Genomic_DNA"/>
</dbReference>
<dbReference type="PROSITE" id="PS01071">
    <property type="entry name" value="GRPE"/>
    <property type="match status" value="1"/>
</dbReference>
<dbReference type="PANTHER" id="PTHR21237">
    <property type="entry name" value="GRPE PROTEIN"/>
    <property type="match status" value="1"/>
</dbReference>
<evidence type="ECO:0000256" key="3">
    <source>
        <dbReference type="HAMAP-Rule" id="MF_01151"/>
    </source>
</evidence>
<evidence type="ECO:0000313" key="7">
    <source>
        <dbReference type="EMBL" id="MDT0634012.1"/>
    </source>
</evidence>
<dbReference type="Gene3D" id="3.90.20.20">
    <property type="match status" value="1"/>
</dbReference>
<keyword evidence="2 3" id="KW-0143">Chaperone</keyword>
<evidence type="ECO:0000256" key="2">
    <source>
        <dbReference type="ARBA" id="ARBA00023186"/>
    </source>
</evidence>
<comment type="similarity">
    <text evidence="1 3 5">Belongs to the GrpE family.</text>
</comment>
<reference evidence="7 8" key="1">
    <citation type="submission" date="2023-09" db="EMBL/GenBank/DDBJ databases">
        <authorList>
            <person name="Rey-Velasco X."/>
        </authorList>
    </citation>
    <scope>NUCLEOTIDE SEQUENCE [LARGE SCALE GENOMIC DNA]</scope>
    <source>
        <strain evidence="7 8">W335</strain>
    </source>
</reference>
<sequence>MSEQQRQSGPQPDDEPAQPTPPENEQAADAGQEPADDDATLHELREEAERCREQALRAHAELENVRKRAERDVANAHKFALERFAGELLGVRDSLEMGLSAAEDDGADATKLHEGMELTRRMLAQAMEKFGVEAVNPDGEAFDPDFHEAISTQPTSDVSPNTVVQVVQRGYLLNGRVLRPAMVVVSKAADEDAGQGA</sequence>
<dbReference type="Proteomes" id="UP001251857">
    <property type="component" value="Unassembled WGS sequence"/>
</dbReference>
<evidence type="ECO:0000313" key="8">
    <source>
        <dbReference type="Proteomes" id="UP001251857"/>
    </source>
</evidence>
<dbReference type="InterPro" id="IPR009012">
    <property type="entry name" value="GrpE_head"/>
</dbReference>
<evidence type="ECO:0000256" key="5">
    <source>
        <dbReference type="RuleBase" id="RU004478"/>
    </source>
</evidence>
<dbReference type="Gene3D" id="2.30.22.10">
    <property type="entry name" value="Head domain of nucleotide exchange factor GrpE"/>
    <property type="match status" value="1"/>
</dbReference>
<comment type="subcellular location">
    <subcellularLocation>
        <location evidence="3">Cytoplasm</location>
    </subcellularLocation>
</comment>
<keyword evidence="3 4" id="KW-0346">Stress response</keyword>
<evidence type="ECO:0000256" key="4">
    <source>
        <dbReference type="RuleBase" id="RU000639"/>
    </source>
</evidence>
<dbReference type="InterPro" id="IPR013805">
    <property type="entry name" value="GrpE_CC"/>
</dbReference>
<dbReference type="Pfam" id="PF01025">
    <property type="entry name" value="GrpE"/>
    <property type="match status" value="1"/>
</dbReference>
<feature type="compositionally biased region" description="Basic and acidic residues" evidence="6">
    <location>
        <begin position="39"/>
        <end position="49"/>
    </location>
</feature>
<proteinExistence type="inferred from homology"/>
<organism evidence="7 8">
    <name type="scientific">Spectribacter hydrogenoxidans</name>
    <dbReference type="NCBI Taxonomy" id="3075608"/>
    <lineage>
        <taxon>Bacteria</taxon>
        <taxon>Pseudomonadati</taxon>
        <taxon>Pseudomonadota</taxon>
        <taxon>Gammaproteobacteria</taxon>
        <taxon>Salinisphaerales</taxon>
        <taxon>Salinisphaeraceae</taxon>
        <taxon>Spectribacter</taxon>
    </lineage>
</organism>
<dbReference type="PRINTS" id="PR00773">
    <property type="entry name" value="GRPEPROTEIN"/>
</dbReference>
<keyword evidence="3" id="KW-0963">Cytoplasm</keyword>
<evidence type="ECO:0000256" key="6">
    <source>
        <dbReference type="SAM" id="MobiDB-lite"/>
    </source>
</evidence>
<accession>A0ABU3BXI6</accession>
<dbReference type="NCBIfam" id="NF010738">
    <property type="entry name" value="PRK14140.1"/>
    <property type="match status" value="1"/>
</dbReference>
<dbReference type="RefSeq" id="WP_311651749.1">
    <property type="nucleotide sequence ID" value="NZ_JAVRIB010000003.1"/>
</dbReference>
<dbReference type="PANTHER" id="PTHR21237:SF23">
    <property type="entry name" value="GRPE PROTEIN HOMOLOG, MITOCHONDRIAL"/>
    <property type="match status" value="1"/>
</dbReference>
<dbReference type="CDD" id="cd00446">
    <property type="entry name" value="GrpE"/>
    <property type="match status" value="1"/>
</dbReference>
<dbReference type="InterPro" id="IPR000740">
    <property type="entry name" value="GrpE"/>
</dbReference>
<comment type="function">
    <text evidence="3 4">Participates actively in the response to hyperosmotic and heat shock by preventing the aggregation of stress-denatured proteins, in association with DnaK and GrpE. It is the nucleotide exchange factor for DnaK and may function as a thermosensor. Unfolded proteins bind initially to DnaJ; upon interaction with the DnaJ-bound protein, DnaK hydrolyzes its bound ATP, resulting in the formation of a stable complex. GrpE releases ADP from DnaK; ATP binding to DnaK triggers the release of the substrate protein, thus completing the reaction cycle. Several rounds of ATP-dependent interactions between DnaJ, DnaK and GrpE are required for fully efficient folding.</text>
</comment>
<name>A0ABU3BXI6_9GAMM</name>
<comment type="subunit">
    <text evidence="3">Homodimer.</text>
</comment>
<keyword evidence="8" id="KW-1185">Reference proteome</keyword>
<dbReference type="HAMAP" id="MF_01151">
    <property type="entry name" value="GrpE"/>
    <property type="match status" value="1"/>
</dbReference>
<evidence type="ECO:0000256" key="1">
    <source>
        <dbReference type="ARBA" id="ARBA00009054"/>
    </source>
</evidence>
<comment type="caution">
    <text evidence="7">The sequence shown here is derived from an EMBL/GenBank/DDBJ whole genome shotgun (WGS) entry which is preliminary data.</text>
</comment>
<feature type="compositionally biased region" description="Polar residues" evidence="6">
    <location>
        <begin position="1"/>
        <end position="10"/>
    </location>
</feature>
<dbReference type="SUPFAM" id="SSF58014">
    <property type="entry name" value="Coiled-coil domain of nucleotide exchange factor GrpE"/>
    <property type="match status" value="1"/>
</dbReference>
<dbReference type="NCBIfam" id="NF010737">
    <property type="entry name" value="PRK14139.1"/>
    <property type="match status" value="1"/>
</dbReference>
<gene>
    <name evidence="3 7" type="primary">grpE</name>
    <name evidence="7" type="ORF">RM532_03470</name>
</gene>
<dbReference type="NCBIfam" id="NF010748">
    <property type="entry name" value="PRK14150.1"/>
    <property type="match status" value="1"/>
</dbReference>
<protein>
    <recommendedName>
        <fullName evidence="3 4">Protein GrpE</fullName>
    </recommendedName>
    <alternativeName>
        <fullName evidence="3">HSP-70 cofactor</fullName>
    </alternativeName>
</protein>